<keyword evidence="4" id="KW-0645">Protease</keyword>
<dbReference type="EMBL" id="CP045915">
    <property type="protein sequence ID" value="QGH35110.1"/>
    <property type="molecule type" value="Genomic_DNA"/>
</dbReference>
<keyword evidence="7" id="KW-0378">Hydrolase</keyword>
<evidence type="ECO:0000256" key="1">
    <source>
        <dbReference type="ARBA" id="ARBA00001947"/>
    </source>
</evidence>
<protein>
    <submittedName>
        <fullName evidence="14">Stage IV sporulation protein FB</fullName>
    </submittedName>
</protein>
<dbReference type="GO" id="GO:0008237">
    <property type="term" value="F:metallopeptidase activity"/>
    <property type="evidence" value="ECO:0007669"/>
    <property type="project" value="UniProtKB-KW"/>
</dbReference>
<dbReference type="GO" id="GO:0046872">
    <property type="term" value="F:metal ion binding"/>
    <property type="evidence" value="ECO:0007669"/>
    <property type="project" value="UniProtKB-KW"/>
</dbReference>
<reference evidence="14 15" key="1">
    <citation type="submission" date="2019-11" db="EMBL/GenBank/DDBJ databases">
        <title>Gracilibacillus salitolerans sp. nov., a moderate halophile isolated from a saline soil in northwest China.</title>
        <authorList>
            <person name="Gan L."/>
        </authorList>
    </citation>
    <scope>NUCLEOTIDE SEQUENCE [LARGE SCALE GENOMIC DNA]</scope>
    <source>
        <strain evidence="14 15">SCU50</strain>
    </source>
</reference>
<accession>A0A5Q2TMM0</accession>
<dbReference type="InterPro" id="IPR008915">
    <property type="entry name" value="Peptidase_M50"/>
</dbReference>
<keyword evidence="9 12" id="KW-1133">Transmembrane helix</keyword>
<feature type="domain" description="Peptidase M50" evidence="13">
    <location>
        <begin position="113"/>
        <end position="169"/>
    </location>
</feature>
<evidence type="ECO:0000256" key="7">
    <source>
        <dbReference type="ARBA" id="ARBA00022801"/>
    </source>
</evidence>
<feature type="transmembrane region" description="Helical" evidence="12">
    <location>
        <begin position="84"/>
        <end position="104"/>
    </location>
</feature>
<evidence type="ECO:0000256" key="6">
    <source>
        <dbReference type="ARBA" id="ARBA00022723"/>
    </source>
</evidence>
<keyword evidence="15" id="KW-1185">Reference proteome</keyword>
<evidence type="ECO:0000256" key="9">
    <source>
        <dbReference type="ARBA" id="ARBA00022989"/>
    </source>
</evidence>
<dbReference type="Proteomes" id="UP000339690">
    <property type="component" value="Chromosome"/>
</dbReference>
<feature type="transmembrane region" description="Helical" evidence="12">
    <location>
        <begin position="158"/>
        <end position="175"/>
    </location>
</feature>
<organism evidence="14 15">
    <name type="scientific">Gracilibacillus salitolerans</name>
    <dbReference type="NCBI Taxonomy" id="2663022"/>
    <lineage>
        <taxon>Bacteria</taxon>
        <taxon>Bacillati</taxon>
        <taxon>Bacillota</taxon>
        <taxon>Bacilli</taxon>
        <taxon>Bacillales</taxon>
        <taxon>Bacillaceae</taxon>
        <taxon>Gracilibacillus</taxon>
    </lineage>
</organism>
<sequence length="286" mass="34293">MLTNNLKLPPIHIHPILFFFLLVAMLTGMLVEFCIIFLIVFIHELGHYTCARVFRWRIRRIFLWVFGGVMETDEYGTRPLREEFLVTIAGPLQHIAIYFVIYILDIGAFLPESTLMLAYQYNSFILIGNLLPIWPLDGGKLVQLSLDSFFSFQVSHKWMIMISVVTIVFVCFYVYSQEWLSLSFVLLMIFLIWENRLEWKRRYFKWWRFIWSRYSETTKYPKHREIEVPASISLLELFRLFKRDTFHRIKVCDQHGKIYWLSERDCLRSYFDQKNIHASVGQLLTG</sequence>
<gene>
    <name evidence="14" type="ORF">GI584_14115</name>
</gene>
<keyword evidence="5 12" id="KW-0812">Transmembrane</keyword>
<evidence type="ECO:0000256" key="10">
    <source>
        <dbReference type="ARBA" id="ARBA00023049"/>
    </source>
</evidence>
<dbReference type="KEGG" id="grc:GI584_14115"/>
<evidence type="ECO:0000313" key="14">
    <source>
        <dbReference type="EMBL" id="QGH35110.1"/>
    </source>
</evidence>
<name>A0A5Q2TMM0_9BACI</name>
<comment type="similarity">
    <text evidence="3">Belongs to the peptidase M50B family.</text>
</comment>
<evidence type="ECO:0000313" key="15">
    <source>
        <dbReference type="Proteomes" id="UP000339690"/>
    </source>
</evidence>
<keyword evidence="11 12" id="KW-0472">Membrane</keyword>
<feature type="transmembrane region" description="Helical" evidence="12">
    <location>
        <begin position="16"/>
        <end position="42"/>
    </location>
</feature>
<evidence type="ECO:0000256" key="11">
    <source>
        <dbReference type="ARBA" id="ARBA00023136"/>
    </source>
</evidence>
<dbReference type="GO" id="GO:0016020">
    <property type="term" value="C:membrane"/>
    <property type="evidence" value="ECO:0007669"/>
    <property type="project" value="UniProtKB-SubCell"/>
</dbReference>
<keyword evidence="10" id="KW-0482">Metalloprotease</keyword>
<feature type="domain" description="Peptidase M50" evidence="13">
    <location>
        <begin position="34"/>
        <end position="104"/>
    </location>
</feature>
<dbReference type="RefSeq" id="WP_153791587.1">
    <property type="nucleotide sequence ID" value="NZ_CP045915.1"/>
</dbReference>
<evidence type="ECO:0000256" key="8">
    <source>
        <dbReference type="ARBA" id="ARBA00022833"/>
    </source>
</evidence>
<evidence type="ECO:0000256" key="5">
    <source>
        <dbReference type="ARBA" id="ARBA00022692"/>
    </source>
</evidence>
<keyword evidence="8" id="KW-0862">Zinc</keyword>
<evidence type="ECO:0000256" key="12">
    <source>
        <dbReference type="SAM" id="Phobius"/>
    </source>
</evidence>
<comment type="subcellular location">
    <subcellularLocation>
        <location evidence="2">Membrane</location>
        <topology evidence="2">Multi-pass membrane protein</topology>
    </subcellularLocation>
</comment>
<dbReference type="AlphaFoldDB" id="A0A5Q2TMM0"/>
<evidence type="ECO:0000256" key="2">
    <source>
        <dbReference type="ARBA" id="ARBA00004141"/>
    </source>
</evidence>
<proteinExistence type="inferred from homology"/>
<dbReference type="Pfam" id="PF02163">
    <property type="entry name" value="Peptidase_M50"/>
    <property type="match status" value="2"/>
</dbReference>
<keyword evidence="6" id="KW-0479">Metal-binding</keyword>
<evidence type="ECO:0000256" key="3">
    <source>
        <dbReference type="ARBA" id="ARBA00007931"/>
    </source>
</evidence>
<dbReference type="PANTHER" id="PTHR39188:SF3">
    <property type="entry name" value="STAGE IV SPORULATION PROTEIN FB"/>
    <property type="match status" value="1"/>
</dbReference>
<dbReference type="GO" id="GO:0006508">
    <property type="term" value="P:proteolysis"/>
    <property type="evidence" value="ECO:0007669"/>
    <property type="project" value="UniProtKB-KW"/>
</dbReference>
<evidence type="ECO:0000259" key="13">
    <source>
        <dbReference type="Pfam" id="PF02163"/>
    </source>
</evidence>
<comment type="cofactor">
    <cofactor evidence="1">
        <name>Zn(2+)</name>
        <dbReference type="ChEBI" id="CHEBI:29105"/>
    </cofactor>
</comment>
<dbReference type="PANTHER" id="PTHR39188">
    <property type="entry name" value="MEMBRANE-ASSOCIATED ZINC METALLOPROTEASE M50B"/>
    <property type="match status" value="1"/>
</dbReference>
<evidence type="ECO:0000256" key="4">
    <source>
        <dbReference type="ARBA" id="ARBA00022670"/>
    </source>
</evidence>